<dbReference type="GO" id="GO:0005739">
    <property type="term" value="C:mitochondrion"/>
    <property type="evidence" value="ECO:0007669"/>
    <property type="project" value="UniProtKB-SubCell"/>
</dbReference>
<protein>
    <submittedName>
        <fullName evidence="3">Uncharacterized protein</fullName>
    </submittedName>
</protein>
<comment type="subcellular location">
    <subcellularLocation>
        <location evidence="1">Mitochondrion</location>
    </subcellularLocation>
</comment>
<dbReference type="InterPro" id="IPR018828">
    <property type="entry name" value="RRG7"/>
</dbReference>
<reference evidence="3" key="1">
    <citation type="submission" date="2021-06" db="EMBL/GenBank/DDBJ databases">
        <title>Comparative genomics, transcriptomics and evolutionary studies reveal genomic signatures of adaptation to plant cell wall in hemibiotrophic fungi.</title>
        <authorList>
            <consortium name="DOE Joint Genome Institute"/>
            <person name="Baroncelli R."/>
            <person name="Diaz J.F."/>
            <person name="Benocci T."/>
            <person name="Peng M."/>
            <person name="Battaglia E."/>
            <person name="Haridas S."/>
            <person name="Andreopoulos W."/>
            <person name="Labutti K."/>
            <person name="Pangilinan J."/>
            <person name="Floch G.L."/>
            <person name="Makela M.R."/>
            <person name="Henrissat B."/>
            <person name="Grigoriev I.V."/>
            <person name="Crouch J.A."/>
            <person name="De Vries R.P."/>
            <person name="Sukno S.A."/>
            <person name="Thon M.R."/>
        </authorList>
    </citation>
    <scope>NUCLEOTIDE SEQUENCE</scope>
    <source>
        <strain evidence="3">MAFF235873</strain>
    </source>
</reference>
<keyword evidence="2" id="KW-0496">Mitochondrion</keyword>
<evidence type="ECO:0000256" key="2">
    <source>
        <dbReference type="ARBA" id="ARBA00023128"/>
    </source>
</evidence>
<evidence type="ECO:0000313" key="4">
    <source>
        <dbReference type="Proteomes" id="UP001232148"/>
    </source>
</evidence>
<gene>
    <name evidence="3" type="ORF">LX32DRAFT_165063</name>
</gene>
<organism evidence="3 4">
    <name type="scientific">Colletotrichum zoysiae</name>
    <dbReference type="NCBI Taxonomy" id="1216348"/>
    <lineage>
        <taxon>Eukaryota</taxon>
        <taxon>Fungi</taxon>
        <taxon>Dikarya</taxon>
        <taxon>Ascomycota</taxon>
        <taxon>Pezizomycotina</taxon>
        <taxon>Sordariomycetes</taxon>
        <taxon>Hypocreomycetidae</taxon>
        <taxon>Glomerellales</taxon>
        <taxon>Glomerellaceae</taxon>
        <taxon>Colletotrichum</taxon>
        <taxon>Colletotrichum graminicola species complex</taxon>
    </lineage>
</organism>
<evidence type="ECO:0000256" key="1">
    <source>
        <dbReference type="ARBA" id="ARBA00004173"/>
    </source>
</evidence>
<dbReference type="PANTHER" id="PTHR28133">
    <property type="entry name" value="REQUIRED FOR RESPIRATORY GROWTH PROTEIN 7, MITOCHONDRIAL"/>
    <property type="match status" value="1"/>
</dbReference>
<dbReference type="PANTHER" id="PTHR28133:SF1">
    <property type="entry name" value="REQUIRED FOR RESPIRATORY GROWTH PROTEIN 7, MITOCHONDRIAL"/>
    <property type="match status" value="1"/>
</dbReference>
<keyword evidence="4" id="KW-1185">Reference proteome</keyword>
<dbReference type="Pfam" id="PF10356">
    <property type="entry name" value="RRG7"/>
    <property type="match status" value="2"/>
</dbReference>
<comment type="caution">
    <text evidence="3">The sequence shown here is derived from an EMBL/GenBank/DDBJ whole genome shotgun (WGS) entry which is preliminary data.</text>
</comment>
<name>A0AAD9H600_9PEZI</name>
<accession>A0AAD9H600</accession>
<evidence type="ECO:0000313" key="3">
    <source>
        <dbReference type="EMBL" id="KAK2023075.1"/>
    </source>
</evidence>
<sequence length="263" mass="28673">MLTRASALFNTHKSMHVIRRLPLRQRPRPSHLVIPSPHSTTFISTWPSLRQGKKARPELLYPDPPTTHHRDLASFLAYAERTGLDAASTVYVGTRYEYVVSSTLSQYGIQAVRVGGASDNGIDLLGTWDVPSQNRPIKVIIQCKGGAQRAGPSLVRELEGSFIGAPVGWRGNGVVALLVSEKTASKGVREALGRSRWPMGFVSCSSDGAVRQMLWNQRAEEEGLRGLGVTMRHAEAGNGESQIVLTHNGKRVRSVSKTEAQGV</sequence>
<dbReference type="EMBL" id="MU843014">
    <property type="protein sequence ID" value="KAK2023075.1"/>
    <property type="molecule type" value="Genomic_DNA"/>
</dbReference>
<dbReference type="AlphaFoldDB" id="A0AAD9H600"/>
<proteinExistence type="predicted"/>
<dbReference type="Proteomes" id="UP001232148">
    <property type="component" value="Unassembled WGS sequence"/>
</dbReference>